<reference evidence="2" key="1">
    <citation type="journal article" date="2022" name="Mol. Ecol. Resour.">
        <title>The genomes of chicory, endive, great burdock and yacon provide insights into Asteraceae palaeo-polyploidization history and plant inulin production.</title>
        <authorList>
            <person name="Fan W."/>
            <person name="Wang S."/>
            <person name="Wang H."/>
            <person name="Wang A."/>
            <person name="Jiang F."/>
            <person name="Liu H."/>
            <person name="Zhao H."/>
            <person name="Xu D."/>
            <person name="Zhang Y."/>
        </authorList>
    </citation>
    <scope>NUCLEOTIDE SEQUENCE [LARGE SCALE GENOMIC DNA]</scope>
    <source>
        <strain evidence="2">cv. Punajuju</strain>
    </source>
</reference>
<gene>
    <name evidence="1" type="ORF">L2E82_37966</name>
</gene>
<comment type="caution">
    <text evidence="1">The sequence shown here is derived from an EMBL/GenBank/DDBJ whole genome shotgun (WGS) entry which is preliminary data.</text>
</comment>
<evidence type="ECO:0000313" key="1">
    <source>
        <dbReference type="EMBL" id="KAI3708652.1"/>
    </source>
</evidence>
<protein>
    <submittedName>
        <fullName evidence="1">Uncharacterized protein</fullName>
    </submittedName>
</protein>
<organism evidence="1 2">
    <name type="scientific">Cichorium intybus</name>
    <name type="common">Chicory</name>
    <dbReference type="NCBI Taxonomy" id="13427"/>
    <lineage>
        <taxon>Eukaryota</taxon>
        <taxon>Viridiplantae</taxon>
        <taxon>Streptophyta</taxon>
        <taxon>Embryophyta</taxon>
        <taxon>Tracheophyta</taxon>
        <taxon>Spermatophyta</taxon>
        <taxon>Magnoliopsida</taxon>
        <taxon>eudicotyledons</taxon>
        <taxon>Gunneridae</taxon>
        <taxon>Pentapetalae</taxon>
        <taxon>asterids</taxon>
        <taxon>campanulids</taxon>
        <taxon>Asterales</taxon>
        <taxon>Asteraceae</taxon>
        <taxon>Cichorioideae</taxon>
        <taxon>Cichorieae</taxon>
        <taxon>Cichoriinae</taxon>
        <taxon>Cichorium</taxon>
    </lineage>
</organism>
<dbReference type="Proteomes" id="UP001055811">
    <property type="component" value="Linkage Group LG07"/>
</dbReference>
<name>A0ACB9AEM6_CICIN</name>
<sequence length="145" mass="16084">MVFVFVVLGIILLGAAFGYLLVRKYIISDDGEVNVGVAQFIKWSMCIVAVTCIILSTKDTPLAMEPLSWLVGSEVLVVDPPRKGLDPSLISALQAIKSAEHKAMTLESPTFKAKDEKRPWIYVQEKILLRFQGMYVEIPMASVII</sequence>
<reference evidence="1 2" key="2">
    <citation type="journal article" date="2022" name="Mol. Ecol. Resour.">
        <title>The genomes of chicory, endive, great burdock and yacon provide insights into Asteraceae paleo-polyploidization history and plant inulin production.</title>
        <authorList>
            <person name="Fan W."/>
            <person name="Wang S."/>
            <person name="Wang H."/>
            <person name="Wang A."/>
            <person name="Jiang F."/>
            <person name="Liu H."/>
            <person name="Zhao H."/>
            <person name="Xu D."/>
            <person name="Zhang Y."/>
        </authorList>
    </citation>
    <scope>NUCLEOTIDE SEQUENCE [LARGE SCALE GENOMIC DNA]</scope>
    <source>
        <strain evidence="2">cv. Punajuju</strain>
        <tissue evidence="1">Leaves</tissue>
    </source>
</reference>
<evidence type="ECO:0000313" key="2">
    <source>
        <dbReference type="Proteomes" id="UP001055811"/>
    </source>
</evidence>
<keyword evidence="2" id="KW-1185">Reference proteome</keyword>
<dbReference type="EMBL" id="CM042015">
    <property type="protein sequence ID" value="KAI3708652.1"/>
    <property type="molecule type" value="Genomic_DNA"/>
</dbReference>
<accession>A0ACB9AEM6</accession>
<proteinExistence type="predicted"/>